<feature type="domain" description="Pyridoxamine kinase/Phosphomethylpyrimidine kinase" evidence="6">
    <location>
        <begin position="73"/>
        <end position="244"/>
    </location>
</feature>
<evidence type="ECO:0000259" key="6">
    <source>
        <dbReference type="Pfam" id="PF08543"/>
    </source>
</evidence>
<dbReference type="Proteomes" id="UP000823963">
    <property type="component" value="Unassembled WGS sequence"/>
</dbReference>
<dbReference type="GO" id="GO:0009443">
    <property type="term" value="P:pyridoxal 5'-phosphate salvage"/>
    <property type="evidence" value="ECO:0007669"/>
    <property type="project" value="InterPro"/>
</dbReference>
<dbReference type="PANTHER" id="PTHR10534">
    <property type="entry name" value="PYRIDOXAL KINASE"/>
    <property type="match status" value="1"/>
</dbReference>
<protein>
    <recommendedName>
        <fullName evidence="1">pyridoxal kinase</fullName>
        <ecNumber evidence="1">2.7.1.35</ecNumber>
    </recommendedName>
</protein>
<dbReference type="AlphaFoldDB" id="A0A9D1UVD8"/>
<dbReference type="InterPro" id="IPR029056">
    <property type="entry name" value="Ribokinase-like"/>
</dbReference>
<organism evidence="7 8">
    <name type="scientific">Candidatus Ligilactobacillus excrementigallinarum</name>
    <dbReference type="NCBI Taxonomy" id="2838641"/>
    <lineage>
        <taxon>Bacteria</taxon>
        <taxon>Bacillati</taxon>
        <taxon>Bacillota</taxon>
        <taxon>Bacilli</taxon>
        <taxon>Lactobacillales</taxon>
        <taxon>Lactobacillaceae</taxon>
        <taxon>Ligilactobacillus</taxon>
    </lineage>
</organism>
<keyword evidence="3" id="KW-0547">Nucleotide-binding</keyword>
<evidence type="ECO:0000256" key="5">
    <source>
        <dbReference type="ARBA" id="ARBA00022840"/>
    </source>
</evidence>
<dbReference type="GO" id="GO:0008478">
    <property type="term" value="F:pyridoxal kinase activity"/>
    <property type="evidence" value="ECO:0007669"/>
    <property type="project" value="UniProtKB-EC"/>
</dbReference>
<dbReference type="InterPro" id="IPR004625">
    <property type="entry name" value="PyrdxlKinase"/>
</dbReference>
<keyword evidence="2 7" id="KW-0808">Transferase</keyword>
<reference evidence="7" key="2">
    <citation type="submission" date="2021-04" db="EMBL/GenBank/DDBJ databases">
        <authorList>
            <person name="Gilroy R."/>
        </authorList>
    </citation>
    <scope>NUCLEOTIDE SEQUENCE</scope>
    <source>
        <strain evidence="7">6627</strain>
    </source>
</reference>
<dbReference type="GO" id="GO:0005829">
    <property type="term" value="C:cytosol"/>
    <property type="evidence" value="ECO:0007669"/>
    <property type="project" value="TreeGrafter"/>
</dbReference>
<sequence length="268" mass="29548">MEDLSSLNSISMNVAAPIVASFGLRSLAIPVQTFTTQSEADGQVPPIIALDWLQKTLLQAHQQFAGQTNYGLIGYLGTAEIVQTITQSKLIDDFNLLVVDPVMADQGKFYPLLDQQYLVSLKQLLTMADVVTPNLTELALLTGHQYRANISEVELGNQVAELRKQLKADAQVIVTGIEQEQQIGCYWDTSVSRGTYYLEKVPGHFYGTGDAFAAILLGKLAQQIPLVDAIPAIMQLMQQVVQDTLLAENDLKLGIDVTRILQRNWKSE</sequence>
<dbReference type="InterPro" id="IPR013749">
    <property type="entry name" value="PM/HMP-P_kinase-1"/>
</dbReference>
<evidence type="ECO:0000313" key="8">
    <source>
        <dbReference type="Proteomes" id="UP000823963"/>
    </source>
</evidence>
<keyword evidence="4 7" id="KW-0418">Kinase</keyword>
<evidence type="ECO:0000256" key="2">
    <source>
        <dbReference type="ARBA" id="ARBA00022679"/>
    </source>
</evidence>
<gene>
    <name evidence="7" type="ORF">H9861_00175</name>
</gene>
<comment type="caution">
    <text evidence="7">The sequence shown here is derived from an EMBL/GenBank/DDBJ whole genome shotgun (WGS) entry which is preliminary data.</text>
</comment>
<evidence type="ECO:0000256" key="3">
    <source>
        <dbReference type="ARBA" id="ARBA00022741"/>
    </source>
</evidence>
<name>A0A9D1UVD8_9LACO</name>
<dbReference type="Gene3D" id="3.40.1190.20">
    <property type="match status" value="1"/>
</dbReference>
<accession>A0A9D1UVD8</accession>
<evidence type="ECO:0000256" key="4">
    <source>
        <dbReference type="ARBA" id="ARBA00022777"/>
    </source>
</evidence>
<dbReference type="GO" id="GO:0005524">
    <property type="term" value="F:ATP binding"/>
    <property type="evidence" value="ECO:0007669"/>
    <property type="project" value="UniProtKB-KW"/>
</dbReference>
<dbReference type="EMBL" id="DXFP01000002">
    <property type="protein sequence ID" value="HIX01160.1"/>
    <property type="molecule type" value="Genomic_DNA"/>
</dbReference>
<evidence type="ECO:0000256" key="1">
    <source>
        <dbReference type="ARBA" id="ARBA00012104"/>
    </source>
</evidence>
<keyword evidence="5" id="KW-0067">ATP-binding</keyword>
<evidence type="ECO:0000313" key="7">
    <source>
        <dbReference type="EMBL" id="HIX01160.1"/>
    </source>
</evidence>
<reference evidence="7" key="1">
    <citation type="journal article" date="2021" name="PeerJ">
        <title>Extensive microbial diversity within the chicken gut microbiome revealed by metagenomics and culture.</title>
        <authorList>
            <person name="Gilroy R."/>
            <person name="Ravi A."/>
            <person name="Getino M."/>
            <person name="Pursley I."/>
            <person name="Horton D.L."/>
            <person name="Alikhan N.F."/>
            <person name="Baker D."/>
            <person name="Gharbi K."/>
            <person name="Hall N."/>
            <person name="Watson M."/>
            <person name="Adriaenssens E.M."/>
            <person name="Foster-Nyarko E."/>
            <person name="Jarju S."/>
            <person name="Secka A."/>
            <person name="Antonio M."/>
            <person name="Oren A."/>
            <person name="Chaudhuri R.R."/>
            <person name="La Ragione R."/>
            <person name="Hildebrand F."/>
            <person name="Pallen M.J."/>
        </authorList>
    </citation>
    <scope>NUCLEOTIDE SEQUENCE</scope>
    <source>
        <strain evidence="7">6627</strain>
    </source>
</reference>
<dbReference type="PANTHER" id="PTHR10534:SF2">
    <property type="entry name" value="PYRIDOXAL KINASE"/>
    <property type="match status" value="1"/>
</dbReference>
<dbReference type="SUPFAM" id="SSF53613">
    <property type="entry name" value="Ribokinase-like"/>
    <property type="match status" value="1"/>
</dbReference>
<dbReference type="EC" id="2.7.1.35" evidence="1"/>
<proteinExistence type="predicted"/>
<dbReference type="Pfam" id="PF08543">
    <property type="entry name" value="Phos_pyr_kin"/>
    <property type="match status" value="1"/>
</dbReference>